<evidence type="ECO:0000256" key="5">
    <source>
        <dbReference type="ARBA" id="ARBA00022884"/>
    </source>
</evidence>
<dbReference type="InterPro" id="IPR011032">
    <property type="entry name" value="GroES-like_sf"/>
</dbReference>
<dbReference type="PANTHER" id="PTHR44154">
    <property type="entry name" value="QUINONE OXIDOREDUCTASE"/>
    <property type="match status" value="1"/>
</dbReference>
<feature type="domain" description="Enoyl reductase (ER)" evidence="7">
    <location>
        <begin position="34"/>
        <end position="397"/>
    </location>
</feature>
<dbReference type="SUPFAM" id="SSF50129">
    <property type="entry name" value="GroES-like"/>
    <property type="match status" value="1"/>
</dbReference>
<comment type="subcellular location">
    <subcellularLocation>
        <location evidence="1">Cytoplasm</location>
    </subcellularLocation>
</comment>
<dbReference type="GO" id="GO:0005737">
    <property type="term" value="C:cytoplasm"/>
    <property type="evidence" value="ECO:0007669"/>
    <property type="project" value="UniProtKB-SubCell"/>
</dbReference>
<dbReference type="InterPro" id="IPR010085">
    <property type="entry name" value="Crot_CoA_red"/>
</dbReference>
<dbReference type="InterPro" id="IPR020843">
    <property type="entry name" value="ER"/>
</dbReference>
<keyword evidence="9" id="KW-1185">Reference proteome</keyword>
<keyword evidence="3" id="KW-0963">Cytoplasm</keyword>
<accession>A0A5J6MRP2</accession>
<dbReference type="GO" id="GO:0003723">
    <property type="term" value="F:RNA binding"/>
    <property type="evidence" value="ECO:0007669"/>
    <property type="project" value="UniProtKB-KW"/>
</dbReference>
<dbReference type="GO" id="GO:0008270">
    <property type="term" value="F:zinc ion binding"/>
    <property type="evidence" value="ECO:0007669"/>
    <property type="project" value="InterPro"/>
</dbReference>
<sequence>MAMVETVPIGSLPPVGEVPKRMFAQTVRSNRLGDPVDAFKIEEIEVPAPCKREVLIAVMAAGLNFNNVWAARGVPIDVIAVRKAQGSPHDFHIGGSDASGIVYAVGPEVSGIRVGDEVVVAPGSWDPDDAQVKSSRDPMLSPNAQIWGYNTNFGSFGQFCIAYDHQVLPKAKHLTWEQAAAPTLVGATAYRMLHGWKEHAVEKGDVVLVWGGSGGVGSQAIQIAREACAVPIAVVSGPDKGEYCKSLGAAGYIDRREFTHWGQPPHWTDNAGQKAWTAQARNFGKKIWDILGERRSPRIIVEHPGEDTIPTSIFCCDTGGMVVICAGTTGYSAVVDLRYHWVRQKRLQGSHGSNREQSVAYNELVRAKRIDPCVGEVRSFDQIGQAHQDMMNGKLALGNTTFLVGAAQKGLGSVR</sequence>
<dbReference type="KEGG" id="hadh:FRZ61_01130"/>
<dbReference type="PANTHER" id="PTHR44154:SF1">
    <property type="entry name" value="QUINONE OXIDOREDUCTASE"/>
    <property type="match status" value="1"/>
</dbReference>
<keyword evidence="5" id="KW-0694">RNA-binding</keyword>
<dbReference type="NCBIfam" id="TIGR01751">
    <property type="entry name" value="crot-CoA-red"/>
    <property type="match status" value="1"/>
</dbReference>
<evidence type="ECO:0000313" key="8">
    <source>
        <dbReference type="EMBL" id="QEX20198.1"/>
    </source>
</evidence>
<dbReference type="Gene3D" id="3.40.50.720">
    <property type="entry name" value="NAD(P)-binding Rossmann-like Domain"/>
    <property type="match status" value="1"/>
</dbReference>
<proteinExistence type="predicted"/>
<dbReference type="Gene3D" id="3.90.180.10">
    <property type="entry name" value="Medium-chain alcohol dehydrogenases, catalytic domain"/>
    <property type="match status" value="1"/>
</dbReference>
<dbReference type="InterPro" id="IPR002364">
    <property type="entry name" value="Quin_OxRdtase/zeta-crystal_CS"/>
</dbReference>
<keyword evidence="6" id="KW-0007">Acetylation</keyword>
<dbReference type="InterPro" id="IPR051603">
    <property type="entry name" value="Zinc-ADH_QOR/CCCR"/>
</dbReference>
<name>A0A5J6MRP2_9PROT</name>
<dbReference type="Pfam" id="PF00107">
    <property type="entry name" value="ADH_zinc_N"/>
    <property type="match status" value="1"/>
</dbReference>
<evidence type="ECO:0000259" key="7">
    <source>
        <dbReference type="SMART" id="SM00829"/>
    </source>
</evidence>
<dbReference type="AlphaFoldDB" id="A0A5J6MRP2"/>
<protein>
    <submittedName>
        <fullName evidence="8">Crotonyl-CoA carboxylase/reductase</fullName>
    </submittedName>
</protein>
<dbReference type="InterPro" id="IPR013154">
    <property type="entry name" value="ADH-like_N"/>
</dbReference>
<dbReference type="EMBL" id="CP042582">
    <property type="protein sequence ID" value="QEX20198.1"/>
    <property type="molecule type" value="Genomic_DNA"/>
</dbReference>
<dbReference type="SMART" id="SM00829">
    <property type="entry name" value="PKS_ER"/>
    <property type="match status" value="1"/>
</dbReference>
<gene>
    <name evidence="8" type="primary">adhP</name>
    <name evidence="8" type="ORF">FRZ61_01130</name>
</gene>
<keyword evidence="4" id="KW-0521">NADP</keyword>
<evidence type="ECO:0000256" key="2">
    <source>
        <dbReference type="ARBA" id="ARBA00011881"/>
    </source>
</evidence>
<dbReference type="InterPro" id="IPR013149">
    <property type="entry name" value="ADH-like_C"/>
</dbReference>
<dbReference type="Pfam" id="PF08240">
    <property type="entry name" value="ADH_N"/>
    <property type="match status" value="1"/>
</dbReference>
<dbReference type="GO" id="GO:0043880">
    <property type="term" value="F:crotonyl-CoA reductase activity"/>
    <property type="evidence" value="ECO:0007669"/>
    <property type="project" value="InterPro"/>
</dbReference>
<reference evidence="8 9" key="1">
    <citation type="submission" date="2019-08" db="EMBL/GenBank/DDBJ databases">
        <title>Hyperibacter terrae gen. nov., sp. nov. and Hyperibacter viscosus sp. nov., two new members in the family Rhodospirillaceae isolated from the rhizosphere of Hypericum perforatum.</title>
        <authorList>
            <person name="Noviana Z."/>
        </authorList>
    </citation>
    <scope>NUCLEOTIDE SEQUENCE [LARGE SCALE GENOMIC DNA]</scope>
    <source>
        <strain evidence="8 9">R5959</strain>
    </source>
</reference>
<evidence type="ECO:0000256" key="1">
    <source>
        <dbReference type="ARBA" id="ARBA00004496"/>
    </source>
</evidence>
<evidence type="ECO:0000313" key="9">
    <source>
        <dbReference type="Proteomes" id="UP000325797"/>
    </source>
</evidence>
<dbReference type="PROSITE" id="PS01162">
    <property type="entry name" value="QOR_ZETA_CRYSTAL"/>
    <property type="match status" value="1"/>
</dbReference>
<evidence type="ECO:0000256" key="4">
    <source>
        <dbReference type="ARBA" id="ARBA00022857"/>
    </source>
</evidence>
<dbReference type="Proteomes" id="UP000325797">
    <property type="component" value="Chromosome"/>
</dbReference>
<evidence type="ECO:0000256" key="3">
    <source>
        <dbReference type="ARBA" id="ARBA00022490"/>
    </source>
</evidence>
<dbReference type="InterPro" id="IPR036291">
    <property type="entry name" value="NAD(P)-bd_dom_sf"/>
</dbReference>
<dbReference type="SUPFAM" id="SSF51735">
    <property type="entry name" value="NAD(P)-binding Rossmann-fold domains"/>
    <property type="match status" value="1"/>
</dbReference>
<evidence type="ECO:0000256" key="6">
    <source>
        <dbReference type="ARBA" id="ARBA00022990"/>
    </source>
</evidence>
<organism evidence="8 9">
    <name type="scientific">Hypericibacter adhaerens</name>
    <dbReference type="NCBI Taxonomy" id="2602016"/>
    <lineage>
        <taxon>Bacteria</taxon>
        <taxon>Pseudomonadati</taxon>
        <taxon>Pseudomonadota</taxon>
        <taxon>Alphaproteobacteria</taxon>
        <taxon>Rhodospirillales</taxon>
        <taxon>Dongiaceae</taxon>
        <taxon>Hypericibacter</taxon>
    </lineage>
</organism>
<comment type="subunit">
    <text evidence="2">Homotetramer.</text>
</comment>